<dbReference type="AlphaFoldDB" id="A0A511H477"/>
<dbReference type="Pfam" id="PF00072">
    <property type="entry name" value="Response_reg"/>
    <property type="match status" value="1"/>
</dbReference>
<sequence>MVLSRWEMARILLVDDEKIARTLYGDYLTAVGHAVTAVGTLQEAKEALAGDRFDAVVTDLILPGGDGMEVLRHVREHHPGVEVVVITGLEKVDPAVRAIKSGAAEYLVKPVAPEALQHAVRRALTTRDLMQENASLRRHVAMLEAGQRIATTLDREKLAAATASALQSMASASAVVLLERDSAFALRRHGTSGLSTALEEPLIAELIERLSNERGPRELDGLDAPFPRAVSFPALEGDAVLGHAVLFFGGTGAEWAGETASFLVRNWALALRNLGRFAAVEDLAYVDDLTRLFNTRYLHLVVDREVQDALQSQRTFSLLFLDLDHFKSINDTHGHLVGSKVLVEAARVVKGCVRDHDVVARYGGDEYVVVLRNTDSGGALKVAERIRRTMETHNFLAREGLSLKLTTCIGVASFPEHAQDKATLLDLSDRAMYRGKRGSRNVVYMAAKDLEAPPAERRQAHSAS</sequence>
<dbReference type="PANTHER" id="PTHR45138">
    <property type="entry name" value="REGULATORY COMPONENTS OF SENSORY TRANSDUCTION SYSTEM"/>
    <property type="match status" value="1"/>
</dbReference>
<evidence type="ECO:0000313" key="6">
    <source>
        <dbReference type="Proteomes" id="UP000321224"/>
    </source>
</evidence>
<dbReference type="CDD" id="cd00156">
    <property type="entry name" value="REC"/>
    <property type="match status" value="1"/>
</dbReference>
<dbReference type="Gene3D" id="3.30.70.270">
    <property type="match status" value="1"/>
</dbReference>
<dbReference type="InterPro" id="IPR029787">
    <property type="entry name" value="Nucleotide_cyclase"/>
</dbReference>
<accession>A0A511H477</accession>
<dbReference type="PROSITE" id="PS50887">
    <property type="entry name" value="GGDEF"/>
    <property type="match status" value="1"/>
</dbReference>
<dbReference type="GO" id="GO:0052621">
    <property type="term" value="F:diguanylate cyclase activity"/>
    <property type="evidence" value="ECO:0007669"/>
    <property type="project" value="UniProtKB-EC"/>
</dbReference>
<comment type="caution">
    <text evidence="5">The sequence shown here is derived from an EMBL/GenBank/DDBJ whole genome shotgun (WGS) entry which is preliminary data.</text>
</comment>
<dbReference type="SMART" id="SM00448">
    <property type="entry name" value="REC"/>
    <property type="match status" value="1"/>
</dbReference>
<dbReference type="SUPFAM" id="SSF52172">
    <property type="entry name" value="CheY-like"/>
    <property type="match status" value="1"/>
</dbReference>
<dbReference type="Gene3D" id="3.40.50.2300">
    <property type="match status" value="1"/>
</dbReference>
<evidence type="ECO:0000313" key="5">
    <source>
        <dbReference type="EMBL" id="GEL68338.1"/>
    </source>
</evidence>
<dbReference type="GO" id="GO:1902201">
    <property type="term" value="P:negative regulation of bacterial-type flagellum-dependent cell motility"/>
    <property type="evidence" value="ECO:0007669"/>
    <property type="project" value="TreeGrafter"/>
</dbReference>
<evidence type="ECO:0000256" key="1">
    <source>
        <dbReference type="ARBA" id="ARBA00012528"/>
    </source>
</evidence>
<keyword evidence="2" id="KW-0597">Phosphoprotein</keyword>
<dbReference type="EMBL" id="BJVY01000001">
    <property type="protein sequence ID" value="GEL68338.1"/>
    <property type="molecule type" value="Genomic_DNA"/>
</dbReference>
<dbReference type="PROSITE" id="PS50110">
    <property type="entry name" value="RESPONSE_REGULATORY"/>
    <property type="match status" value="1"/>
</dbReference>
<gene>
    <name evidence="5" type="ORF">MVI01_01220</name>
</gene>
<dbReference type="SMART" id="SM00267">
    <property type="entry name" value="GGDEF"/>
    <property type="match status" value="1"/>
</dbReference>
<dbReference type="CDD" id="cd01949">
    <property type="entry name" value="GGDEF"/>
    <property type="match status" value="1"/>
</dbReference>
<evidence type="ECO:0000259" key="3">
    <source>
        <dbReference type="PROSITE" id="PS50110"/>
    </source>
</evidence>
<dbReference type="Proteomes" id="UP000321224">
    <property type="component" value="Unassembled WGS sequence"/>
</dbReference>
<protein>
    <recommendedName>
        <fullName evidence="1">diguanylate cyclase</fullName>
        <ecNumber evidence="1">2.7.7.65</ecNumber>
    </recommendedName>
</protein>
<feature type="domain" description="GGDEF" evidence="4">
    <location>
        <begin position="314"/>
        <end position="448"/>
    </location>
</feature>
<reference evidence="5 6" key="1">
    <citation type="submission" date="2019-07" db="EMBL/GenBank/DDBJ databases">
        <title>Whole genome shotgun sequence of Myxococcus virescens NBRC 100334.</title>
        <authorList>
            <person name="Hosoyama A."/>
            <person name="Uohara A."/>
            <person name="Ohji S."/>
            <person name="Ichikawa N."/>
        </authorList>
    </citation>
    <scope>NUCLEOTIDE SEQUENCE [LARGE SCALE GENOMIC DNA]</scope>
    <source>
        <strain evidence="5 6">NBRC 100334</strain>
    </source>
</reference>
<dbReference type="InterPro" id="IPR050469">
    <property type="entry name" value="Diguanylate_Cyclase"/>
</dbReference>
<dbReference type="PANTHER" id="PTHR45138:SF6">
    <property type="entry name" value="DIGUANYLATE CYCLASE DGCN"/>
    <property type="match status" value="1"/>
</dbReference>
<dbReference type="GO" id="GO:0005886">
    <property type="term" value="C:plasma membrane"/>
    <property type="evidence" value="ECO:0007669"/>
    <property type="project" value="TreeGrafter"/>
</dbReference>
<evidence type="ECO:0000256" key="2">
    <source>
        <dbReference type="PROSITE-ProRule" id="PRU00169"/>
    </source>
</evidence>
<dbReference type="GO" id="GO:0000160">
    <property type="term" value="P:phosphorelay signal transduction system"/>
    <property type="evidence" value="ECO:0007669"/>
    <property type="project" value="InterPro"/>
</dbReference>
<dbReference type="Pfam" id="PF00990">
    <property type="entry name" value="GGDEF"/>
    <property type="match status" value="1"/>
</dbReference>
<dbReference type="GO" id="GO:0043709">
    <property type="term" value="P:cell adhesion involved in single-species biofilm formation"/>
    <property type="evidence" value="ECO:0007669"/>
    <property type="project" value="TreeGrafter"/>
</dbReference>
<dbReference type="InterPro" id="IPR001789">
    <property type="entry name" value="Sig_transdc_resp-reg_receiver"/>
</dbReference>
<dbReference type="InterPro" id="IPR000160">
    <property type="entry name" value="GGDEF_dom"/>
</dbReference>
<feature type="modified residue" description="4-aspartylphosphate" evidence="2">
    <location>
        <position position="59"/>
    </location>
</feature>
<dbReference type="SUPFAM" id="SSF55073">
    <property type="entry name" value="Nucleotide cyclase"/>
    <property type="match status" value="1"/>
</dbReference>
<dbReference type="EC" id="2.7.7.65" evidence="1"/>
<feature type="domain" description="Response regulatory" evidence="3">
    <location>
        <begin position="10"/>
        <end position="124"/>
    </location>
</feature>
<dbReference type="FunFam" id="3.30.70.270:FF:000001">
    <property type="entry name" value="Diguanylate cyclase domain protein"/>
    <property type="match status" value="1"/>
</dbReference>
<name>A0A511H477_9BACT</name>
<organism evidence="5 6">
    <name type="scientific">Myxococcus virescens</name>
    <dbReference type="NCBI Taxonomy" id="83456"/>
    <lineage>
        <taxon>Bacteria</taxon>
        <taxon>Pseudomonadati</taxon>
        <taxon>Myxococcota</taxon>
        <taxon>Myxococcia</taxon>
        <taxon>Myxococcales</taxon>
        <taxon>Cystobacterineae</taxon>
        <taxon>Myxococcaceae</taxon>
        <taxon>Myxococcus</taxon>
    </lineage>
</organism>
<proteinExistence type="predicted"/>
<evidence type="ECO:0000259" key="4">
    <source>
        <dbReference type="PROSITE" id="PS50887"/>
    </source>
</evidence>
<dbReference type="InterPro" id="IPR011006">
    <property type="entry name" value="CheY-like_superfamily"/>
</dbReference>
<dbReference type="NCBIfam" id="TIGR00254">
    <property type="entry name" value="GGDEF"/>
    <property type="match status" value="1"/>
</dbReference>
<dbReference type="InterPro" id="IPR043128">
    <property type="entry name" value="Rev_trsase/Diguanyl_cyclase"/>
</dbReference>